<keyword evidence="3" id="KW-0238">DNA-binding</keyword>
<dbReference type="Gene3D" id="1.10.10.10">
    <property type="entry name" value="Winged helix-like DNA-binding domain superfamily/Winged helix DNA-binding domain"/>
    <property type="match status" value="1"/>
</dbReference>
<evidence type="ECO:0000256" key="4">
    <source>
        <dbReference type="ARBA" id="ARBA00023163"/>
    </source>
</evidence>
<keyword evidence="2" id="KW-0805">Transcription regulation</keyword>
<dbReference type="Pfam" id="PF03466">
    <property type="entry name" value="LysR_substrate"/>
    <property type="match status" value="1"/>
</dbReference>
<protein>
    <submittedName>
        <fullName evidence="6">LysR family transcriptional regulator</fullName>
    </submittedName>
</protein>
<comment type="similarity">
    <text evidence="1">Belongs to the LysR transcriptional regulatory family.</text>
</comment>
<dbReference type="Proteomes" id="UP000283993">
    <property type="component" value="Unassembled WGS sequence"/>
</dbReference>
<organism evidence="6 7">
    <name type="scientific">Salinisphaera orenii MK-B5</name>
    <dbReference type="NCBI Taxonomy" id="856730"/>
    <lineage>
        <taxon>Bacteria</taxon>
        <taxon>Pseudomonadati</taxon>
        <taxon>Pseudomonadota</taxon>
        <taxon>Gammaproteobacteria</taxon>
        <taxon>Salinisphaerales</taxon>
        <taxon>Salinisphaeraceae</taxon>
        <taxon>Salinisphaera</taxon>
    </lineage>
</organism>
<dbReference type="GO" id="GO:0003700">
    <property type="term" value="F:DNA-binding transcription factor activity"/>
    <property type="evidence" value="ECO:0007669"/>
    <property type="project" value="InterPro"/>
</dbReference>
<proteinExistence type="inferred from homology"/>
<dbReference type="Gene3D" id="3.40.190.10">
    <property type="entry name" value="Periplasmic binding protein-like II"/>
    <property type="match status" value="2"/>
</dbReference>
<accession>A0A423PM52</accession>
<evidence type="ECO:0000259" key="5">
    <source>
        <dbReference type="PROSITE" id="PS50931"/>
    </source>
</evidence>
<dbReference type="PROSITE" id="PS50931">
    <property type="entry name" value="HTH_LYSR"/>
    <property type="match status" value="1"/>
</dbReference>
<evidence type="ECO:0000256" key="3">
    <source>
        <dbReference type="ARBA" id="ARBA00023125"/>
    </source>
</evidence>
<dbReference type="SUPFAM" id="SSF53850">
    <property type="entry name" value="Periplasmic binding protein-like II"/>
    <property type="match status" value="1"/>
</dbReference>
<dbReference type="PANTHER" id="PTHR30126">
    <property type="entry name" value="HTH-TYPE TRANSCRIPTIONAL REGULATOR"/>
    <property type="match status" value="1"/>
</dbReference>
<sequence length="306" mass="33005">MTNPLRLESLEALDAIDRHGSFAAAAAALYRVPSAISYTISQLENDLGVAVFDRSGHRAVLTPAGRLLLDEGRRILTATRELGAAARRVADNWEPELRIAVDGLIPPTDLWPAIAAFGAEHPAINVRLTEEVLGGTWEALIDDRVDLAVGVADPPAGAGVRRTAYADVAFAFCCAPHHPLAERTHAVTEDELRSHRAVVVADSARRLSPRDAGLLDGQPRLTVASMASKVAALEHGLGVGHVPRAWVAEALAAGRLVELPLERPREAAQTWLLWRSGAPGRALEWFIRRLGGDRDQPMPRASQMRS</sequence>
<evidence type="ECO:0000256" key="2">
    <source>
        <dbReference type="ARBA" id="ARBA00023015"/>
    </source>
</evidence>
<evidence type="ECO:0000313" key="7">
    <source>
        <dbReference type="Proteomes" id="UP000283993"/>
    </source>
</evidence>
<dbReference type="RefSeq" id="WP_123631320.1">
    <property type="nucleotide sequence ID" value="NZ_AYKH01000019.1"/>
</dbReference>
<keyword evidence="7" id="KW-1185">Reference proteome</keyword>
<feature type="domain" description="HTH lysR-type" evidence="5">
    <location>
        <begin position="5"/>
        <end position="62"/>
    </location>
</feature>
<dbReference type="Pfam" id="PF00126">
    <property type="entry name" value="HTH_1"/>
    <property type="match status" value="1"/>
</dbReference>
<dbReference type="GO" id="GO:0000976">
    <property type="term" value="F:transcription cis-regulatory region binding"/>
    <property type="evidence" value="ECO:0007669"/>
    <property type="project" value="TreeGrafter"/>
</dbReference>
<dbReference type="InterPro" id="IPR036388">
    <property type="entry name" value="WH-like_DNA-bd_sf"/>
</dbReference>
<evidence type="ECO:0000313" key="6">
    <source>
        <dbReference type="EMBL" id="ROO26659.1"/>
    </source>
</evidence>
<dbReference type="InterPro" id="IPR005119">
    <property type="entry name" value="LysR_subst-bd"/>
</dbReference>
<keyword evidence="4" id="KW-0804">Transcription</keyword>
<name>A0A423PM52_9GAMM</name>
<dbReference type="SUPFAM" id="SSF46785">
    <property type="entry name" value="Winged helix' DNA-binding domain"/>
    <property type="match status" value="1"/>
</dbReference>
<gene>
    <name evidence="6" type="ORF">SAOR_10120</name>
</gene>
<evidence type="ECO:0000256" key="1">
    <source>
        <dbReference type="ARBA" id="ARBA00009437"/>
    </source>
</evidence>
<comment type="caution">
    <text evidence="6">The sequence shown here is derived from an EMBL/GenBank/DDBJ whole genome shotgun (WGS) entry which is preliminary data.</text>
</comment>
<dbReference type="EMBL" id="AYKH01000019">
    <property type="protein sequence ID" value="ROO26659.1"/>
    <property type="molecule type" value="Genomic_DNA"/>
</dbReference>
<dbReference type="PANTHER" id="PTHR30126:SF4">
    <property type="entry name" value="LYSR FAMILY TRANSCRIPTIONAL REGULATOR"/>
    <property type="match status" value="1"/>
</dbReference>
<dbReference type="AlphaFoldDB" id="A0A423PM52"/>
<dbReference type="InterPro" id="IPR036390">
    <property type="entry name" value="WH_DNA-bd_sf"/>
</dbReference>
<dbReference type="InterPro" id="IPR000847">
    <property type="entry name" value="LysR_HTH_N"/>
</dbReference>
<reference evidence="6 7" key="1">
    <citation type="submission" date="2013-10" db="EMBL/GenBank/DDBJ databases">
        <title>Salinisphaera orenii MK-B5 Genome Sequencing.</title>
        <authorList>
            <person name="Lai Q."/>
            <person name="Li C."/>
            <person name="Shao Z."/>
        </authorList>
    </citation>
    <scope>NUCLEOTIDE SEQUENCE [LARGE SCALE GENOMIC DNA]</scope>
    <source>
        <strain evidence="6 7">MK-B5</strain>
    </source>
</reference>